<feature type="region of interest" description="Disordered" evidence="1">
    <location>
        <begin position="1"/>
        <end position="44"/>
    </location>
</feature>
<dbReference type="PANTHER" id="PTHR33270:SF6">
    <property type="entry name" value="OS02G0448600 PROTEIN"/>
    <property type="match status" value="1"/>
</dbReference>
<evidence type="ECO:0000259" key="2">
    <source>
        <dbReference type="Pfam" id="PF23156"/>
    </source>
</evidence>
<reference evidence="3" key="1">
    <citation type="journal article" date="2021" name="Nat. Commun.">
        <title>Genomic analyses provide insights into spinach domestication and the genetic basis of agronomic traits.</title>
        <authorList>
            <person name="Cai X."/>
            <person name="Sun X."/>
            <person name="Xu C."/>
            <person name="Sun H."/>
            <person name="Wang X."/>
            <person name="Ge C."/>
            <person name="Zhang Z."/>
            <person name="Wang Q."/>
            <person name="Fei Z."/>
            <person name="Jiao C."/>
            <person name="Wang Q."/>
        </authorList>
    </citation>
    <scope>NUCLEOTIDE SEQUENCE [LARGE SCALE GENOMIC DNA]</scope>
    <source>
        <strain evidence="3">cv. Varoflay</strain>
    </source>
</reference>
<keyword evidence="3" id="KW-1185">Reference proteome</keyword>
<evidence type="ECO:0000256" key="1">
    <source>
        <dbReference type="SAM" id="MobiDB-lite"/>
    </source>
</evidence>
<dbReference type="AlphaFoldDB" id="A0A9R0I8F5"/>
<dbReference type="InterPro" id="IPR055482">
    <property type="entry name" value="DUF7054"/>
</dbReference>
<dbReference type="RefSeq" id="XP_021844546.2">
    <property type="nucleotide sequence ID" value="XM_021988854.2"/>
</dbReference>
<sequence>MSPDITTNDLRHRGPSSGRDLRVPRQLLSSSSPKKPKQSPKPIKVMSKCFSSPMIFREAGDGDSVVGGCRSFDSGEGGWLMRFHTLDDVLSGTTELVVDSPSCRINAGYEKDAKVLITVTVEGSPGPIRTLVKLGTSVEETIKLVVQKYGEEGRTPRLDKGSVSFDMHVSYFSLQSLERSDAIGEAGSRTFYLRKNDNKCHEVATNYDVMVNVSPTKQLVGPPTIGANFPPFIAQKMNKFERRLLRLFKILGCLDAK</sequence>
<dbReference type="Pfam" id="PF23156">
    <property type="entry name" value="DUF7054"/>
    <property type="match status" value="1"/>
</dbReference>
<evidence type="ECO:0000313" key="3">
    <source>
        <dbReference type="Proteomes" id="UP000813463"/>
    </source>
</evidence>
<dbReference type="GeneID" id="110784400"/>
<accession>A0A9R0I8F5</accession>
<organism evidence="3 4">
    <name type="scientific">Spinacia oleracea</name>
    <name type="common">Spinach</name>
    <dbReference type="NCBI Taxonomy" id="3562"/>
    <lineage>
        <taxon>Eukaryota</taxon>
        <taxon>Viridiplantae</taxon>
        <taxon>Streptophyta</taxon>
        <taxon>Embryophyta</taxon>
        <taxon>Tracheophyta</taxon>
        <taxon>Spermatophyta</taxon>
        <taxon>Magnoliopsida</taxon>
        <taxon>eudicotyledons</taxon>
        <taxon>Gunneridae</taxon>
        <taxon>Pentapetalae</taxon>
        <taxon>Caryophyllales</taxon>
        <taxon>Chenopodiaceae</taxon>
        <taxon>Chenopodioideae</taxon>
        <taxon>Anserineae</taxon>
        <taxon>Spinacia</taxon>
    </lineage>
</organism>
<gene>
    <name evidence="4" type="primary">LOC110784400</name>
</gene>
<protein>
    <submittedName>
        <fullName evidence="4">Uncharacterized protein At4g22758 isoform X1</fullName>
    </submittedName>
</protein>
<reference evidence="4" key="2">
    <citation type="submission" date="2025-08" db="UniProtKB">
        <authorList>
            <consortium name="RefSeq"/>
        </authorList>
    </citation>
    <scope>IDENTIFICATION</scope>
    <source>
        <tissue evidence="4">Leaf</tissue>
    </source>
</reference>
<proteinExistence type="predicted"/>
<dbReference type="Proteomes" id="UP000813463">
    <property type="component" value="Chromosome 6"/>
</dbReference>
<dbReference type="PANTHER" id="PTHR33270">
    <property type="entry name" value="BNAC05G50380D PROTEIN"/>
    <property type="match status" value="1"/>
</dbReference>
<dbReference type="InterPro" id="IPR040358">
    <property type="entry name" value="At4g22758-like"/>
</dbReference>
<evidence type="ECO:0000313" key="4">
    <source>
        <dbReference type="RefSeq" id="XP_021844546.2"/>
    </source>
</evidence>
<feature type="domain" description="DUF7054" evidence="2">
    <location>
        <begin position="111"/>
        <end position="194"/>
    </location>
</feature>
<name>A0A9R0I8F5_SPIOL</name>
<dbReference type="KEGG" id="soe:110784400"/>